<protein>
    <recommendedName>
        <fullName evidence="4">Lipoprotein</fullName>
    </recommendedName>
</protein>
<accession>A0A2A2GMU9</accession>
<dbReference type="EMBL" id="NSJZ01000001">
    <property type="protein sequence ID" value="PAU98668.1"/>
    <property type="molecule type" value="Genomic_DNA"/>
</dbReference>
<dbReference type="OrthoDB" id="7774376at2"/>
<reference evidence="2 3" key="1">
    <citation type="submission" date="2017-09" db="EMBL/GenBank/DDBJ databases">
        <title>Paracoccus alkalisoli sp. nov., isolated from saline alkaline soil.</title>
        <authorList>
            <person name="Dong X."/>
            <person name="Zhang G."/>
        </authorList>
    </citation>
    <scope>NUCLEOTIDE SEQUENCE [LARGE SCALE GENOMIC DNA]</scope>
    <source>
        <strain evidence="2 3">WN007</strain>
    </source>
</reference>
<keyword evidence="1" id="KW-0732">Signal</keyword>
<dbReference type="AlphaFoldDB" id="A0A2A2GMU9"/>
<keyword evidence="3" id="KW-1185">Reference proteome</keyword>
<feature type="chain" id="PRO_5013036508" description="Lipoprotein" evidence="1">
    <location>
        <begin position="24"/>
        <end position="159"/>
    </location>
</feature>
<dbReference type="Proteomes" id="UP000218023">
    <property type="component" value="Unassembled WGS sequence"/>
</dbReference>
<proteinExistence type="predicted"/>
<comment type="caution">
    <text evidence="2">The sequence shown here is derived from an EMBL/GenBank/DDBJ whole genome shotgun (WGS) entry which is preliminary data.</text>
</comment>
<evidence type="ECO:0000313" key="2">
    <source>
        <dbReference type="EMBL" id="PAU98668.1"/>
    </source>
</evidence>
<dbReference type="RefSeq" id="WP_095638387.1">
    <property type="nucleotide sequence ID" value="NZ_NSJZ01000001.1"/>
</dbReference>
<sequence length="159" mass="17464">MQIIPCLVRRAALLVLIALPACAAPPTRGIAATPAAVGPEPIVIHDNRGGNVLQMIQRRTELEASGRPVRISGRCNSACTMLITLPNACLARDASVGFHAPRLPGTDIIPPIVDQLMALHYRNGILERWNAEWRHSLKIQKISAQEYVRLDPQTRLCPR</sequence>
<feature type="signal peptide" evidence="1">
    <location>
        <begin position="1"/>
        <end position="23"/>
    </location>
</feature>
<evidence type="ECO:0000313" key="3">
    <source>
        <dbReference type="Proteomes" id="UP000218023"/>
    </source>
</evidence>
<gene>
    <name evidence="2" type="ORF">CK240_00530</name>
</gene>
<evidence type="ECO:0000256" key="1">
    <source>
        <dbReference type="SAM" id="SignalP"/>
    </source>
</evidence>
<evidence type="ECO:0008006" key="4">
    <source>
        <dbReference type="Google" id="ProtNLM"/>
    </source>
</evidence>
<name>A0A2A2GMU9_9RHOB</name>
<organism evidence="2 3">
    <name type="scientific">Paracoccus salipaludis</name>
    <dbReference type="NCBI Taxonomy" id="2032623"/>
    <lineage>
        <taxon>Bacteria</taxon>
        <taxon>Pseudomonadati</taxon>
        <taxon>Pseudomonadota</taxon>
        <taxon>Alphaproteobacteria</taxon>
        <taxon>Rhodobacterales</taxon>
        <taxon>Paracoccaceae</taxon>
        <taxon>Paracoccus</taxon>
    </lineage>
</organism>